<dbReference type="EC" id="1.4.1.1" evidence="2 5"/>
<dbReference type="AlphaFoldDB" id="A0A084IRM6"/>
<dbReference type="EMBL" id="APNK01000001">
    <property type="protein sequence ID" value="KEZ79360.1"/>
    <property type="molecule type" value="Genomic_DNA"/>
</dbReference>
<sequence>MQVGVPKEIKAAEARVGLTPAGARELVAHGHRVFVETNAGSAAGFADEAYTAQGAEILDSAEAVFDAAEMIVKVKEPQSVEYKRLRADQLLFTYLHLAPDAEQTQGLIDSGCVAIAYETVTGANGGLPLLSPMSEVAGRLSVQAGAAALENVTGGAGVLLGGVPGVPPAKVTVIGGGVVGTNALRMAVGLGAHVTVVDKSIDRLRELDELYGSRLTTLYSNTENLESAVTEADLVIGAVLLPGAAAPKLVTREMIAGMRPGSAVVDVAIDQGGCFETSRPTSHAEPTYTVDGVVHYCVTNMPGCVARTSTFALTNATLPYVLQLADKGYKQALTDNSHLAAGLNVHKGQVTHEAVASNLGHTYVPAADALAS</sequence>
<feature type="binding site" evidence="8">
    <location>
        <position position="198"/>
    </location>
    <ligand>
        <name>NAD(+)</name>
        <dbReference type="ChEBI" id="CHEBI:57540"/>
    </ligand>
</feature>
<keyword evidence="12" id="KW-1185">Reference proteome</keyword>
<dbReference type="Proteomes" id="UP000028302">
    <property type="component" value="Unassembled WGS sequence"/>
</dbReference>
<dbReference type="InterPro" id="IPR008141">
    <property type="entry name" value="Ala_DH"/>
</dbReference>
<evidence type="ECO:0000256" key="3">
    <source>
        <dbReference type="ARBA" id="ARBA00023002"/>
    </source>
</evidence>
<dbReference type="GO" id="GO:0005886">
    <property type="term" value="C:plasma membrane"/>
    <property type="evidence" value="ECO:0007669"/>
    <property type="project" value="TreeGrafter"/>
</dbReference>
<dbReference type="CDD" id="cd05305">
    <property type="entry name" value="L-AlaDH"/>
    <property type="match status" value="1"/>
</dbReference>
<keyword evidence="3 5" id="KW-0560">Oxidoreductase</keyword>
<comment type="similarity">
    <text evidence="1 5">Belongs to the AlaDH/PNT family.</text>
</comment>
<dbReference type="PANTHER" id="PTHR42795:SF1">
    <property type="entry name" value="ALANINE DEHYDROGENASE"/>
    <property type="match status" value="1"/>
</dbReference>
<dbReference type="SMART" id="SM01003">
    <property type="entry name" value="AlaDh_PNT_N"/>
    <property type="match status" value="1"/>
</dbReference>
<keyword evidence="8" id="KW-0547">Nucleotide-binding</keyword>
<evidence type="ECO:0000256" key="5">
    <source>
        <dbReference type="PIRNR" id="PIRNR000183"/>
    </source>
</evidence>
<dbReference type="Pfam" id="PF01262">
    <property type="entry name" value="AlaDh_PNT_C"/>
    <property type="match status" value="1"/>
</dbReference>
<evidence type="ECO:0000256" key="1">
    <source>
        <dbReference type="ARBA" id="ARBA00005689"/>
    </source>
</evidence>
<dbReference type="SMART" id="SM01002">
    <property type="entry name" value="AlaDh_PNT_C"/>
    <property type="match status" value="1"/>
</dbReference>
<dbReference type="OrthoDB" id="9804592at2"/>
<feature type="binding site" evidence="8">
    <location>
        <begin position="298"/>
        <end position="301"/>
    </location>
    <ligand>
        <name>NAD(+)</name>
        <dbReference type="ChEBI" id="CHEBI:57540"/>
    </ligand>
</feature>
<dbReference type="FunFam" id="3.40.50.720:FF:000049">
    <property type="entry name" value="Alanine dehydrogenase"/>
    <property type="match status" value="1"/>
</dbReference>
<evidence type="ECO:0000256" key="6">
    <source>
        <dbReference type="PIRSR" id="PIRSR000183-1"/>
    </source>
</evidence>
<keyword evidence="4 5" id="KW-0520">NAD</keyword>
<proteinExistence type="inferred from homology"/>
<dbReference type="eggNOG" id="COG0686">
    <property type="taxonomic scope" value="Bacteria"/>
</dbReference>
<dbReference type="InterPro" id="IPR008143">
    <property type="entry name" value="Ala_DH/PNT_CS2"/>
</dbReference>
<feature type="binding site" evidence="8">
    <location>
        <begin position="267"/>
        <end position="270"/>
    </location>
    <ligand>
        <name>NAD(+)</name>
        <dbReference type="ChEBI" id="CHEBI:57540"/>
    </ligand>
</feature>
<dbReference type="Pfam" id="PF05222">
    <property type="entry name" value="AlaDh_PNT_N"/>
    <property type="match status" value="1"/>
</dbReference>
<feature type="binding site" evidence="8">
    <location>
        <position position="279"/>
    </location>
    <ligand>
        <name>NAD(+)</name>
        <dbReference type="ChEBI" id="CHEBI:57540"/>
    </ligand>
</feature>
<feature type="binding site" evidence="7">
    <location>
        <position position="75"/>
    </location>
    <ligand>
        <name>substrate</name>
    </ligand>
</feature>
<dbReference type="SUPFAM" id="SSF52283">
    <property type="entry name" value="Formate/glycerate dehydrogenase catalytic domain-like"/>
    <property type="match status" value="1"/>
</dbReference>
<feature type="active site" description="Proton donor/acceptor" evidence="6">
    <location>
        <position position="270"/>
    </location>
</feature>
<feature type="binding site" evidence="7">
    <location>
        <position position="15"/>
    </location>
    <ligand>
        <name>substrate</name>
    </ligand>
</feature>
<feature type="binding site" evidence="8">
    <location>
        <begin position="239"/>
        <end position="240"/>
    </location>
    <ligand>
        <name>NAD(+)</name>
        <dbReference type="ChEBI" id="CHEBI:57540"/>
    </ligand>
</feature>
<evidence type="ECO:0000313" key="12">
    <source>
        <dbReference type="Proteomes" id="UP000028302"/>
    </source>
</evidence>
<dbReference type="PROSITE" id="PS00837">
    <property type="entry name" value="ALADH_PNT_2"/>
    <property type="match status" value="1"/>
</dbReference>
<dbReference type="PANTHER" id="PTHR42795">
    <property type="entry name" value="ALANINE DEHYDROGENASE"/>
    <property type="match status" value="1"/>
</dbReference>
<dbReference type="SUPFAM" id="SSF51735">
    <property type="entry name" value="NAD(P)-binding Rossmann-fold domains"/>
    <property type="match status" value="1"/>
</dbReference>
<organism evidence="11 12">
    <name type="scientific">Salinisphaera hydrothermalis (strain C41B8)</name>
    <dbReference type="NCBI Taxonomy" id="1304275"/>
    <lineage>
        <taxon>Bacteria</taxon>
        <taxon>Pseudomonadati</taxon>
        <taxon>Pseudomonadota</taxon>
        <taxon>Gammaproteobacteria</taxon>
        <taxon>Salinisphaerales</taxon>
        <taxon>Salinisphaeraceae</taxon>
        <taxon>Salinisphaera</taxon>
    </lineage>
</organism>
<dbReference type="PATRIC" id="fig|1304275.5.peg.281"/>
<feature type="binding site" evidence="8">
    <location>
        <position position="203"/>
    </location>
    <ligand>
        <name>NAD(+)</name>
        <dbReference type="ChEBI" id="CHEBI:57540"/>
    </ligand>
</feature>
<dbReference type="STRING" id="1304275.C41B8_01385"/>
<comment type="caution">
    <text evidence="11">The sequence shown here is derived from an EMBL/GenBank/DDBJ whole genome shotgun (WGS) entry which is preliminary data.</text>
</comment>
<dbReference type="GO" id="GO:0000166">
    <property type="term" value="F:nucleotide binding"/>
    <property type="evidence" value="ECO:0007669"/>
    <property type="project" value="UniProtKB-KW"/>
</dbReference>
<dbReference type="NCBIfam" id="TIGR00518">
    <property type="entry name" value="alaDH"/>
    <property type="match status" value="1"/>
</dbReference>
<feature type="binding site" evidence="8">
    <location>
        <position position="134"/>
    </location>
    <ligand>
        <name>NAD(+)</name>
        <dbReference type="ChEBI" id="CHEBI:57540"/>
    </ligand>
</feature>
<gene>
    <name evidence="11" type="ORF">C41B8_01385</name>
</gene>
<feature type="active site" description="Proton donor/acceptor" evidence="6">
    <location>
        <position position="96"/>
    </location>
</feature>
<dbReference type="GO" id="GO:0000286">
    <property type="term" value="F:alanine dehydrogenase activity"/>
    <property type="evidence" value="ECO:0007669"/>
    <property type="project" value="UniProtKB-UniRule"/>
</dbReference>
<accession>A0A084IRM6</accession>
<dbReference type="InterPro" id="IPR036291">
    <property type="entry name" value="NAD(P)-bd_dom_sf"/>
</dbReference>
<evidence type="ECO:0000259" key="10">
    <source>
        <dbReference type="SMART" id="SM01003"/>
    </source>
</evidence>
<evidence type="ECO:0000256" key="7">
    <source>
        <dbReference type="PIRSR" id="PIRSR000183-2"/>
    </source>
</evidence>
<dbReference type="PIRSF" id="PIRSF000183">
    <property type="entry name" value="Alanine_dh"/>
    <property type="match status" value="1"/>
</dbReference>
<feature type="domain" description="Alanine dehydrogenase/pyridine nucleotide transhydrogenase NAD(H)-binding" evidence="9">
    <location>
        <begin position="149"/>
        <end position="297"/>
    </location>
</feature>
<dbReference type="GO" id="GO:0042853">
    <property type="term" value="P:L-alanine catabolic process"/>
    <property type="evidence" value="ECO:0007669"/>
    <property type="project" value="InterPro"/>
</dbReference>
<evidence type="ECO:0000256" key="4">
    <source>
        <dbReference type="ARBA" id="ARBA00023027"/>
    </source>
</evidence>
<dbReference type="InterPro" id="IPR007886">
    <property type="entry name" value="AlaDH/PNT_N"/>
</dbReference>
<evidence type="ECO:0000256" key="8">
    <source>
        <dbReference type="PIRSR" id="PIRSR000183-3"/>
    </source>
</evidence>
<dbReference type="RefSeq" id="WP_037332968.1">
    <property type="nucleotide sequence ID" value="NZ_APNK01000001.1"/>
</dbReference>
<name>A0A084IRM6_SALHC</name>
<evidence type="ECO:0000256" key="2">
    <source>
        <dbReference type="ARBA" id="ARBA00012897"/>
    </source>
</evidence>
<evidence type="ECO:0000313" key="11">
    <source>
        <dbReference type="EMBL" id="KEZ79360.1"/>
    </source>
</evidence>
<feature type="domain" description="Alanine dehydrogenase/pyridine nucleotide transhydrogenase N-terminal" evidence="10">
    <location>
        <begin position="4"/>
        <end position="137"/>
    </location>
</feature>
<reference evidence="11 12" key="1">
    <citation type="submission" date="2013-03" db="EMBL/GenBank/DDBJ databases">
        <title>Salinisphaera hydrothermalis C41B8 Genome Sequencing.</title>
        <authorList>
            <person name="Li C."/>
            <person name="Lai Q."/>
            <person name="Shao Z."/>
        </authorList>
    </citation>
    <scope>NUCLEOTIDE SEQUENCE [LARGE SCALE GENOMIC DNA]</scope>
    <source>
        <strain evidence="11 12">C41B8</strain>
    </source>
</reference>
<comment type="catalytic activity">
    <reaction evidence="5">
        <text>L-alanine + NAD(+) + H2O = pyruvate + NH4(+) + NADH + H(+)</text>
        <dbReference type="Rhea" id="RHEA:18405"/>
        <dbReference type="ChEBI" id="CHEBI:15361"/>
        <dbReference type="ChEBI" id="CHEBI:15377"/>
        <dbReference type="ChEBI" id="CHEBI:15378"/>
        <dbReference type="ChEBI" id="CHEBI:28938"/>
        <dbReference type="ChEBI" id="CHEBI:57540"/>
        <dbReference type="ChEBI" id="CHEBI:57945"/>
        <dbReference type="ChEBI" id="CHEBI:57972"/>
        <dbReference type="EC" id="1.4.1.1"/>
    </reaction>
</comment>
<dbReference type="Gene3D" id="3.40.50.720">
    <property type="entry name" value="NAD(P)-binding Rossmann-like Domain"/>
    <property type="match status" value="2"/>
</dbReference>
<evidence type="ECO:0000259" key="9">
    <source>
        <dbReference type="SMART" id="SM01002"/>
    </source>
</evidence>
<feature type="binding site" evidence="8">
    <location>
        <position position="220"/>
    </location>
    <ligand>
        <name>NAD(+)</name>
        <dbReference type="ChEBI" id="CHEBI:57540"/>
    </ligand>
</feature>
<dbReference type="InterPro" id="IPR007698">
    <property type="entry name" value="AlaDH/PNT_NAD(H)-bd"/>
</dbReference>
<protein>
    <recommendedName>
        <fullName evidence="2 5">Alanine dehydrogenase</fullName>
        <ecNumber evidence="2 5">1.4.1.1</ecNumber>
    </recommendedName>
</protein>